<evidence type="ECO:0000259" key="2">
    <source>
        <dbReference type="Pfam" id="PF07792"/>
    </source>
</evidence>
<gene>
    <name evidence="3" type="ORF">HGRIS_003026</name>
</gene>
<feature type="domain" description="Arf3-interacting protein 1 N-terminal" evidence="2">
    <location>
        <begin position="12"/>
        <end position="65"/>
    </location>
</feature>
<dbReference type="PANTHER" id="PTHR28245">
    <property type="entry name" value="ARF3-INTERACTING PROTEIN 1"/>
    <property type="match status" value="1"/>
</dbReference>
<feature type="compositionally biased region" description="Low complexity" evidence="1">
    <location>
        <begin position="211"/>
        <end position="232"/>
    </location>
</feature>
<dbReference type="Pfam" id="PF07792">
    <property type="entry name" value="Afi1"/>
    <property type="match status" value="1"/>
</dbReference>
<feature type="compositionally biased region" description="Polar residues" evidence="1">
    <location>
        <begin position="317"/>
        <end position="337"/>
    </location>
</feature>
<sequence length="847" mass="92750">MSSDNSGDHCAFVLLAEFDKYEGAQLRYQFPQPLGVDEGVLAMSMVPDGAETQSDDWTVFFLNQTPFNTIAPVLALETDGGQDGVGPEQPGLLCVLNLVRTKLDKAEYRGATVRALAICTRHPFIQVFKPILLMAMDDYFSDPSQDCLSRLFDAINAMDLSDAPILSRAEKIVMRCSDRTDIFSEKILPQETEATRFRSASTAANSSVDLSSGASKSSRSTKTSTDSDSTHSSSEDGVAVSSNDPYRSRPRAGTGGSSASSSRGHQNKPPSPSEASFSLGESAVWVGDESTTEESNDGNSVLSMAPSGTLVGGGSQLGSQDKNSLHAPSSVHSQDTYLDNGPTPTPTYRHPRTLKDTHFFNTTIAYKGHQLPIKMPLSTFPEEVGDYSLITLIKVFNSHQQVSGPMHPHLHTNGPQTHPIILLFNALITGKRIIFLGHKRPAGEVSAFVLSACALGSGCGVVLRGFIERAFPYANLQNRHEWELLPAYIAGVTNPIFESSRMWDLLLDIGSGNVVVAKEINTTYPPAALPSLGGFTLNSRTGTLKSESSAASEDDMARSKDKAEPGPRAENNVDTLFIEDIRSAIEFRFGETMVRMRFTEYVQRFVRLAARYEESASGGTTNIGCPTVAFCDGSQGRAIRLGSGIMFSDDANPMKELTANAYRIEAWRKTNSYRYCVEDFNLMQATNAIQGFDVLHQLVRLRHARTMPDAEVALVMRTLTENVKSYEQVVELLSYVIPQGGGLLHLAFGLFHQQEFVRDMTVELLNQLRCYPIGVLFLQAMNHFHRYAYVRQAYALEKRLAQEQQPTQPGNQPPQHSAVRMTRAMSSSKSIVSGFTLPTDKATPRAG</sequence>
<evidence type="ECO:0000313" key="4">
    <source>
        <dbReference type="Proteomes" id="UP001556367"/>
    </source>
</evidence>
<feature type="region of interest" description="Disordered" evidence="1">
    <location>
        <begin position="801"/>
        <end position="847"/>
    </location>
</feature>
<evidence type="ECO:0000313" key="3">
    <source>
        <dbReference type="EMBL" id="KAL0956922.1"/>
    </source>
</evidence>
<dbReference type="Pfam" id="PF08616">
    <property type="entry name" value="SPA"/>
    <property type="match status" value="1"/>
</dbReference>
<feature type="compositionally biased region" description="Low complexity" evidence="1">
    <location>
        <begin position="802"/>
        <end position="815"/>
    </location>
</feature>
<feature type="compositionally biased region" description="Polar residues" evidence="1">
    <location>
        <begin position="824"/>
        <end position="833"/>
    </location>
</feature>
<keyword evidence="4" id="KW-1185">Reference proteome</keyword>
<evidence type="ECO:0000256" key="1">
    <source>
        <dbReference type="SAM" id="MobiDB-lite"/>
    </source>
</evidence>
<dbReference type="EMBL" id="JASNQZ010000006">
    <property type="protein sequence ID" value="KAL0956922.1"/>
    <property type="molecule type" value="Genomic_DNA"/>
</dbReference>
<dbReference type="PANTHER" id="PTHR28245:SF1">
    <property type="entry name" value="ARF3-INTERACTING PROTEIN 1"/>
    <property type="match status" value="1"/>
</dbReference>
<feature type="compositionally biased region" description="Basic and acidic residues" evidence="1">
    <location>
        <begin position="555"/>
        <end position="567"/>
    </location>
</feature>
<dbReference type="InterPro" id="IPR052809">
    <property type="entry name" value="Actin_polarity_regulatory"/>
</dbReference>
<protein>
    <recommendedName>
        <fullName evidence="2">Arf3-interacting protein 1 N-terminal domain-containing protein</fullName>
    </recommendedName>
</protein>
<name>A0ABR3JMF0_9AGAR</name>
<dbReference type="InterPro" id="IPR012860">
    <property type="entry name" value="Afi1_N"/>
</dbReference>
<accession>A0ABR3JMF0</accession>
<feature type="region of interest" description="Disordered" evidence="1">
    <location>
        <begin position="196"/>
        <end position="353"/>
    </location>
</feature>
<feature type="compositionally biased region" description="Polar residues" evidence="1">
    <location>
        <begin position="198"/>
        <end position="210"/>
    </location>
</feature>
<reference evidence="4" key="1">
    <citation type="submission" date="2024-06" db="EMBL/GenBank/DDBJ databases">
        <title>Multi-omics analyses provide insights into the biosynthesis of the anticancer antibiotic pleurotin in Hohenbuehelia grisea.</title>
        <authorList>
            <person name="Weaver J.A."/>
            <person name="Alberti F."/>
        </authorList>
    </citation>
    <scope>NUCLEOTIDE SEQUENCE [LARGE SCALE GENOMIC DNA]</scope>
    <source>
        <strain evidence="4">T-177</strain>
    </source>
</reference>
<comment type="caution">
    <text evidence="3">The sequence shown here is derived from an EMBL/GenBank/DDBJ whole genome shotgun (WGS) entry which is preliminary data.</text>
</comment>
<organism evidence="3 4">
    <name type="scientific">Hohenbuehelia grisea</name>
    <dbReference type="NCBI Taxonomy" id="104357"/>
    <lineage>
        <taxon>Eukaryota</taxon>
        <taxon>Fungi</taxon>
        <taxon>Dikarya</taxon>
        <taxon>Basidiomycota</taxon>
        <taxon>Agaricomycotina</taxon>
        <taxon>Agaricomycetes</taxon>
        <taxon>Agaricomycetidae</taxon>
        <taxon>Agaricales</taxon>
        <taxon>Pleurotineae</taxon>
        <taxon>Pleurotaceae</taxon>
        <taxon>Hohenbuehelia</taxon>
    </lineage>
</organism>
<dbReference type="Proteomes" id="UP001556367">
    <property type="component" value="Unassembled WGS sequence"/>
</dbReference>
<proteinExistence type="predicted"/>
<feature type="region of interest" description="Disordered" evidence="1">
    <location>
        <begin position="543"/>
        <end position="571"/>
    </location>
</feature>